<dbReference type="EC" id="1.4.4.2" evidence="6"/>
<evidence type="ECO:0000256" key="5">
    <source>
        <dbReference type="ARBA" id="ARBA00049026"/>
    </source>
</evidence>
<keyword evidence="3 6" id="KW-0663">Pyridoxal phosphate</keyword>
<comment type="function">
    <text evidence="2 6">The glycine cleavage system catalyzes the degradation of glycine. The P protein binds the alpha-amino group of glycine through its pyridoxal phosphate cofactor; CO(2) is released and the remaining methylamine moiety is then transferred to the lipoamide cofactor of the H protein.</text>
</comment>
<dbReference type="NCBIfam" id="NF003346">
    <property type="entry name" value="PRK04366.1"/>
    <property type="match status" value="1"/>
</dbReference>
<dbReference type="eggNOG" id="COG1003">
    <property type="taxonomic scope" value="Bacteria"/>
</dbReference>
<dbReference type="AlphaFoldDB" id="A0A090CXQ1"/>
<reference evidence="9" key="1">
    <citation type="submission" date="2013-12" db="EMBL/GenBank/DDBJ databases">
        <authorList>
            <person name="Linke B."/>
        </authorList>
    </citation>
    <scope>NUCLEOTIDE SEQUENCE [LARGE SCALE GENOMIC DNA]</scope>
    <source>
        <strain evidence="9">CRIB-18</strain>
    </source>
</reference>
<evidence type="ECO:0000259" key="8">
    <source>
        <dbReference type="Pfam" id="PF21478"/>
    </source>
</evidence>
<keyword evidence="4 6" id="KW-0560">Oxidoreductase</keyword>
<dbReference type="Pfam" id="PF21478">
    <property type="entry name" value="GcvP2_C"/>
    <property type="match status" value="1"/>
</dbReference>
<dbReference type="InterPro" id="IPR049315">
    <property type="entry name" value="GDC-P_N"/>
</dbReference>
<dbReference type="STRING" id="1437425.CSEC_0003"/>
<organism evidence="9 10">
    <name type="scientific">Candidatus Criblamydia sequanensis CRIB-18</name>
    <dbReference type="NCBI Taxonomy" id="1437425"/>
    <lineage>
        <taxon>Bacteria</taxon>
        <taxon>Pseudomonadati</taxon>
        <taxon>Chlamydiota</taxon>
        <taxon>Chlamydiia</taxon>
        <taxon>Parachlamydiales</taxon>
        <taxon>Candidatus Criblamydiaceae</taxon>
        <taxon>Candidatus Criblamydia</taxon>
    </lineage>
</organism>
<dbReference type="RefSeq" id="WP_041016379.1">
    <property type="nucleotide sequence ID" value="NZ_CCEJ010000001.1"/>
</dbReference>
<dbReference type="Gene3D" id="6.20.440.10">
    <property type="match status" value="1"/>
</dbReference>
<dbReference type="GO" id="GO:0005960">
    <property type="term" value="C:glycine cleavage complex"/>
    <property type="evidence" value="ECO:0007669"/>
    <property type="project" value="TreeGrafter"/>
</dbReference>
<evidence type="ECO:0000313" key="10">
    <source>
        <dbReference type="Proteomes" id="UP000031552"/>
    </source>
</evidence>
<dbReference type="InterPro" id="IPR020581">
    <property type="entry name" value="GDC_P"/>
</dbReference>
<evidence type="ECO:0000259" key="7">
    <source>
        <dbReference type="Pfam" id="PF02347"/>
    </source>
</evidence>
<evidence type="ECO:0000256" key="1">
    <source>
        <dbReference type="ARBA" id="ARBA00001933"/>
    </source>
</evidence>
<feature type="modified residue" description="N6-(pyridoxal phosphate)lysine" evidence="6">
    <location>
        <position position="270"/>
    </location>
</feature>
<evidence type="ECO:0000256" key="4">
    <source>
        <dbReference type="ARBA" id="ARBA00023002"/>
    </source>
</evidence>
<dbReference type="InterPro" id="IPR015424">
    <property type="entry name" value="PyrdxlP-dep_Trfase"/>
</dbReference>
<dbReference type="OrthoDB" id="9801272at2"/>
<comment type="caution">
    <text evidence="9">The sequence shown here is derived from an EMBL/GenBank/DDBJ whole genome shotgun (WGS) entry which is preliminary data.</text>
</comment>
<evidence type="ECO:0000256" key="3">
    <source>
        <dbReference type="ARBA" id="ARBA00022898"/>
    </source>
</evidence>
<dbReference type="InterPro" id="IPR049316">
    <property type="entry name" value="GDC-P_C"/>
</dbReference>
<dbReference type="EMBL" id="CCEJ010000001">
    <property type="protein sequence ID" value="CDR32847.1"/>
    <property type="molecule type" value="Genomic_DNA"/>
</dbReference>
<dbReference type="FunFam" id="3.40.640.10:FF:000224">
    <property type="entry name" value="Probable glycine dehydrogenase (decarboxylating) subunit 2"/>
    <property type="match status" value="1"/>
</dbReference>
<dbReference type="Gene3D" id="3.40.640.10">
    <property type="entry name" value="Type I PLP-dependent aspartate aminotransferase-like (Major domain)"/>
    <property type="match status" value="1"/>
</dbReference>
<feature type="domain" description="Glycine cleavage system P-protein N-terminal" evidence="7">
    <location>
        <begin position="33"/>
        <end position="297"/>
    </location>
</feature>
<dbReference type="GO" id="GO:0019464">
    <property type="term" value="P:glycine decarboxylation via glycine cleavage system"/>
    <property type="evidence" value="ECO:0007669"/>
    <property type="project" value="UniProtKB-UniRule"/>
</dbReference>
<dbReference type="GO" id="GO:0005829">
    <property type="term" value="C:cytosol"/>
    <property type="evidence" value="ECO:0007669"/>
    <property type="project" value="TreeGrafter"/>
</dbReference>
<dbReference type="InterPro" id="IPR023012">
    <property type="entry name" value="GcvPB"/>
</dbReference>
<protein>
    <recommendedName>
        <fullName evidence="6">Probable glycine dehydrogenase (decarboxylating) subunit 2</fullName>
        <ecNumber evidence="6">1.4.4.2</ecNumber>
    </recommendedName>
    <alternativeName>
        <fullName evidence="6">Glycine cleavage system P-protein subunit 2</fullName>
    </alternativeName>
    <alternativeName>
        <fullName evidence="6">Glycine decarboxylase subunit 2</fullName>
    </alternativeName>
    <alternativeName>
        <fullName evidence="6">Glycine dehydrogenase (aminomethyl-transferring) subunit 2</fullName>
    </alternativeName>
</protein>
<dbReference type="GO" id="GO:0016594">
    <property type="term" value="F:glycine binding"/>
    <property type="evidence" value="ECO:0007669"/>
    <property type="project" value="TreeGrafter"/>
</dbReference>
<keyword evidence="10" id="KW-1185">Reference proteome</keyword>
<reference evidence="9" key="2">
    <citation type="submission" date="2014-09" db="EMBL/GenBank/DDBJ databases">
        <title>Criblamydia sequanensis harbors a mega-plasmid encoding arsenite resistance.</title>
        <authorList>
            <person name="Bertelli C."/>
            <person name="Goesmann A."/>
            <person name="Greub G."/>
        </authorList>
    </citation>
    <scope>NUCLEOTIDE SEQUENCE [LARGE SCALE GENOMIC DNA]</scope>
    <source>
        <strain evidence="9">CRIB-18</strain>
    </source>
</reference>
<dbReference type="SUPFAM" id="SSF53383">
    <property type="entry name" value="PLP-dependent transferases"/>
    <property type="match status" value="1"/>
</dbReference>
<dbReference type="Gene3D" id="3.90.1150.10">
    <property type="entry name" value="Aspartate Aminotransferase, domain 1"/>
    <property type="match status" value="1"/>
</dbReference>
<dbReference type="Pfam" id="PF02347">
    <property type="entry name" value="GDC-P"/>
    <property type="match status" value="1"/>
</dbReference>
<dbReference type="HAMAP" id="MF_00713">
    <property type="entry name" value="GcvPB"/>
    <property type="match status" value="1"/>
</dbReference>
<dbReference type="PANTHER" id="PTHR11773">
    <property type="entry name" value="GLYCINE DEHYDROGENASE, DECARBOXYLATING"/>
    <property type="match status" value="1"/>
</dbReference>
<name>A0A090CXQ1_9BACT</name>
<comment type="cofactor">
    <cofactor evidence="1 6">
        <name>pyridoxal 5'-phosphate</name>
        <dbReference type="ChEBI" id="CHEBI:597326"/>
    </cofactor>
</comment>
<proteinExistence type="inferred from homology"/>
<dbReference type="GO" id="GO:0030170">
    <property type="term" value="F:pyridoxal phosphate binding"/>
    <property type="evidence" value="ECO:0007669"/>
    <property type="project" value="TreeGrafter"/>
</dbReference>
<dbReference type="FunFam" id="3.90.1150.10:FF:000014">
    <property type="entry name" value="Probable glycine dehydrogenase (decarboxylating) subunit 2"/>
    <property type="match status" value="1"/>
</dbReference>
<dbReference type="PANTHER" id="PTHR11773:SF1">
    <property type="entry name" value="GLYCINE DEHYDROGENASE (DECARBOXYLATING), MITOCHONDRIAL"/>
    <property type="match status" value="1"/>
</dbReference>
<comment type="catalytic activity">
    <reaction evidence="5 6">
        <text>N(6)-[(R)-lipoyl]-L-lysyl-[glycine-cleavage complex H protein] + glycine + H(+) = N(6)-[(R)-S(8)-aminomethyldihydrolipoyl]-L-lysyl-[glycine-cleavage complex H protein] + CO2</text>
        <dbReference type="Rhea" id="RHEA:24304"/>
        <dbReference type="Rhea" id="RHEA-COMP:10494"/>
        <dbReference type="Rhea" id="RHEA-COMP:10495"/>
        <dbReference type="ChEBI" id="CHEBI:15378"/>
        <dbReference type="ChEBI" id="CHEBI:16526"/>
        <dbReference type="ChEBI" id="CHEBI:57305"/>
        <dbReference type="ChEBI" id="CHEBI:83099"/>
        <dbReference type="ChEBI" id="CHEBI:83143"/>
        <dbReference type="EC" id="1.4.4.2"/>
    </reaction>
</comment>
<comment type="similarity">
    <text evidence="6">Belongs to the GcvP family. C-terminal subunit subfamily.</text>
</comment>
<dbReference type="InterPro" id="IPR015421">
    <property type="entry name" value="PyrdxlP-dep_Trfase_major"/>
</dbReference>
<dbReference type="InterPro" id="IPR015422">
    <property type="entry name" value="PyrdxlP-dep_Trfase_small"/>
</dbReference>
<sequence>MANLRKTLFEKSIPGQKAWSLPKEETPISQIELPPTFRRKEEIHLPEASELSITRHFSQLAKDNMGIDTHFYPLGSCTMKFNPRINEECASFSGFANCHPLAPDETVQGSLFIMHELIRLLCELSGMDQGSLSPSAGAQGELTGILMIKKYFEERNESFRNEIIIPDSAHGTNPATAAMAGYKTISIESDEDGDINLDDLRNKTSSKTAGLMLTNPNTLGLFSRRILSIAEIIHEKGGLLYYDGANLNAIMEIVKPGLMGFDVMHLNLHKTFSTPHGGGGPGSGPILCKESLSPYLPLPWVQKKEDGLFHLIRESKTSMGQISFFNGNFGVFVKAYLYFIIHGFYGLRKVSENAVLNANYLKTKISPLFKDPFKDRFCMHEFVLQADRFLDSRIKALDIAKRMLDYGIYAPTIYFPLIIKESLLIEPTETESKSTLDAFIQIMEKIVEEAKNNPDLLRNAPLNTPVRRLDEVRAARNPILKHTIQ</sequence>
<gene>
    <name evidence="6 9" type="primary">gcvPB</name>
    <name evidence="9" type="ORF">CSEC_0003</name>
</gene>
<accession>A0A090CXQ1</accession>
<dbReference type="GO" id="GO:0004375">
    <property type="term" value="F:glycine dehydrogenase (decarboxylating) activity"/>
    <property type="evidence" value="ECO:0007669"/>
    <property type="project" value="UniProtKB-EC"/>
</dbReference>
<evidence type="ECO:0000256" key="6">
    <source>
        <dbReference type="HAMAP-Rule" id="MF_00713"/>
    </source>
</evidence>
<comment type="subunit">
    <text evidence="6">The glycine cleavage system is composed of four proteins: P, T, L and H. In this organism, the P 'protein' is a heterodimer of two subunits.</text>
</comment>
<dbReference type="Proteomes" id="UP000031552">
    <property type="component" value="Unassembled WGS sequence"/>
</dbReference>
<evidence type="ECO:0000313" key="9">
    <source>
        <dbReference type="EMBL" id="CDR32847.1"/>
    </source>
</evidence>
<feature type="domain" description="Glycine dehydrogenase C-terminal" evidence="8">
    <location>
        <begin position="351"/>
        <end position="452"/>
    </location>
</feature>
<evidence type="ECO:0000256" key="2">
    <source>
        <dbReference type="ARBA" id="ARBA00003788"/>
    </source>
</evidence>